<dbReference type="PROSITE" id="PS50850">
    <property type="entry name" value="MFS"/>
    <property type="match status" value="1"/>
</dbReference>
<feature type="transmembrane region" description="Helical" evidence="8">
    <location>
        <begin position="265"/>
        <end position="287"/>
    </location>
</feature>
<feature type="transmembrane region" description="Helical" evidence="8">
    <location>
        <begin position="95"/>
        <end position="114"/>
    </location>
</feature>
<dbReference type="PROSITE" id="PS00217">
    <property type="entry name" value="SUGAR_TRANSPORT_2"/>
    <property type="match status" value="1"/>
</dbReference>
<dbReference type="PANTHER" id="PTHR48023:SF4">
    <property type="entry name" value="D-XYLOSE-PROTON SYMPORTER-LIKE 2"/>
    <property type="match status" value="1"/>
</dbReference>
<feature type="transmembrane region" description="Helical" evidence="8">
    <location>
        <begin position="20"/>
        <end position="42"/>
    </location>
</feature>
<keyword evidence="5 8" id="KW-1133">Transmembrane helix</keyword>
<dbReference type="InterPro" id="IPR005829">
    <property type="entry name" value="Sugar_transporter_CS"/>
</dbReference>
<comment type="similarity">
    <text evidence="2 7">Belongs to the major facilitator superfamily. Sugar transporter (TC 2.A.1.1) family.</text>
</comment>
<dbReference type="Gene3D" id="1.20.1250.20">
    <property type="entry name" value="MFS general substrate transporter like domains"/>
    <property type="match status" value="1"/>
</dbReference>
<evidence type="ECO:0000256" key="3">
    <source>
        <dbReference type="ARBA" id="ARBA00022448"/>
    </source>
</evidence>
<evidence type="ECO:0000256" key="1">
    <source>
        <dbReference type="ARBA" id="ARBA00004141"/>
    </source>
</evidence>
<dbReference type="GO" id="GO:0016020">
    <property type="term" value="C:membrane"/>
    <property type="evidence" value="ECO:0007669"/>
    <property type="project" value="UniProtKB-SubCell"/>
</dbReference>
<dbReference type="InterPro" id="IPR003663">
    <property type="entry name" value="Sugar/inositol_transpt"/>
</dbReference>
<dbReference type="EMBL" id="JGVR01000045">
    <property type="protein sequence ID" value="KEZ14982.1"/>
    <property type="molecule type" value="Genomic_DNA"/>
</dbReference>
<evidence type="ECO:0000313" key="10">
    <source>
        <dbReference type="EMBL" id="KEZ14982.1"/>
    </source>
</evidence>
<keyword evidence="3 7" id="KW-0813">Transport</keyword>
<feature type="transmembrane region" description="Helical" evidence="8">
    <location>
        <begin position="187"/>
        <end position="206"/>
    </location>
</feature>
<dbReference type="eggNOG" id="COG2814">
    <property type="taxonomic scope" value="Bacteria"/>
</dbReference>
<dbReference type="STRING" id="13690.AX777_16475"/>
<proteinExistence type="inferred from homology"/>
<dbReference type="GO" id="GO:0022857">
    <property type="term" value="F:transmembrane transporter activity"/>
    <property type="evidence" value="ECO:0007669"/>
    <property type="project" value="InterPro"/>
</dbReference>
<dbReference type="PRINTS" id="PR00171">
    <property type="entry name" value="SUGRTRNSPORT"/>
</dbReference>
<name>A0A084EAJ0_SPHYA</name>
<dbReference type="PROSITE" id="PS00216">
    <property type="entry name" value="SUGAR_TRANSPORT_1"/>
    <property type="match status" value="2"/>
</dbReference>
<dbReference type="InterPro" id="IPR020846">
    <property type="entry name" value="MFS_dom"/>
</dbReference>
<evidence type="ECO:0000256" key="7">
    <source>
        <dbReference type="RuleBase" id="RU003346"/>
    </source>
</evidence>
<accession>A0A084EAJ0</accession>
<evidence type="ECO:0000256" key="4">
    <source>
        <dbReference type="ARBA" id="ARBA00022692"/>
    </source>
</evidence>
<evidence type="ECO:0000313" key="11">
    <source>
        <dbReference type="Proteomes" id="UP000028534"/>
    </source>
</evidence>
<feature type="transmembrane region" description="Helical" evidence="8">
    <location>
        <begin position="421"/>
        <end position="439"/>
    </location>
</feature>
<comment type="subcellular location">
    <subcellularLocation>
        <location evidence="1">Membrane</location>
        <topology evidence="1">Multi-pass membrane protein</topology>
    </subcellularLocation>
</comment>
<feature type="transmembrane region" description="Helical" evidence="8">
    <location>
        <begin position="302"/>
        <end position="323"/>
    </location>
</feature>
<comment type="caution">
    <text evidence="10">The sequence shown here is derived from an EMBL/GenBank/DDBJ whole genome shotgun (WGS) entry which is preliminary data.</text>
</comment>
<feature type="transmembrane region" description="Helical" evidence="8">
    <location>
        <begin position="64"/>
        <end position="83"/>
    </location>
</feature>
<feature type="transmembrane region" description="Helical" evidence="8">
    <location>
        <begin position="330"/>
        <end position="348"/>
    </location>
</feature>
<gene>
    <name evidence="10" type="ORF">CP98_04621</name>
</gene>
<evidence type="ECO:0000256" key="2">
    <source>
        <dbReference type="ARBA" id="ARBA00010992"/>
    </source>
</evidence>
<organism evidence="10 11">
    <name type="scientific">Sphingobium yanoikuyae</name>
    <name type="common">Sphingomonas yanoikuyae</name>
    <dbReference type="NCBI Taxonomy" id="13690"/>
    <lineage>
        <taxon>Bacteria</taxon>
        <taxon>Pseudomonadati</taxon>
        <taxon>Pseudomonadota</taxon>
        <taxon>Alphaproteobacteria</taxon>
        <taxon>Sphingomonadales</taxon>
        <taxon>Sphingomonadaceae</taxon>
        <taxon>Sphingobium</taxon>
    </lineage>
</organism>
<dbReference type="InterPro" id="IPR050820">
    <property type="entry name" value="MFS_Sugar_Transporter"/>
</dbReference>
<dbReference type="PANTHER" id="PTHR48023">
    <property type="entry name" value="D-XYLOSE-PROTON SYMPORTER-LIKE 2"/>
    <property type="match status" value="1"/>
</dbReference>
<sequence>MHSPSLSDHAAHRMAGPSDARVTGAIVLSAAGAALGGLLFGFDTAVISGTTSALQARFGLSDGMLGFTVASALIGTVLGSLVAGAPADRFGRRAVMLAVAICYVVSSLGTGLAGSWGTLLAFRFLGGLAIGAASVVTPIYIAEVSPARFRGRLVALNQLNIVMGILIAFLSNYLIANLAPEQTAWRWMFGIVTLPSALFLAVSLLLPESPRWLAIHGRGPQALGVMKRLGFLDPTDELRHIQEAEARLDRSIAPGLFQAAYARPVACAIAIAMFNQLSGINALLYYAPRVFELAGAGSDSALLQSIAIGGTNLVFTILALFLIDRFGRKPLLYTGSILCAVALLLVGYQLESSDPDGTLILVGLLGFIAAFAVSQGAVIWVFISEVFPSAVRGKGQALGSTTHWVMAAAITWAFPVFAARVGGWVFAFFGAMMLLQFIWTWKAMPETNGVALEDMDLGSAQA</sequence>
<feature type="domain" description="Major facilitator superfamily (MFS) profile" evidence="9">
    <location>
        <begin position="29"/>
        <end position="448"/>
    </location>
</feature>
<evidence type="ECO:0000256" key="5">
    <source>
        <dbReference type="ARBA" id="ARBA00022989"/>
    </source>
</evidence>
<dbReference type="Proteomes" id="UP000028534">
    <property type="component" value="Unassembled WGS sequence"/>
</dbReference>
<keyword evidence="6 8" id="KW-0472">Membrane</keyword>
<dbReference type="InterPro" id="IPR036259">
    <property type="entry name" value="MFS_trans_sf"/>
</dbReference>
<dbReference type="NCBIfam" id="TIGR00879">
    <property type="entry name" value="SP"/>
    <property type="match status" value="1"/>
</dbReference>
<evidence type="ECO:0000256" key="6">
    <source>
        <dbReference type="ARBA" id="ARBA00023136"/>
    </source>
</evidence>
<evidence type="ECO:0000256" key="8">
    <source>
        <dbReference type="SAM" id="Phobius"/>
    </source>
</evidence>
<dbReference type="PATRIC" id="fig|13690.10.peg.4760"/>
<dbReference type="Pfam" id="PF00083">
    <property type="entry name" value="Sugar_tr"/>
    <property type="match status" value="1"/>
</dbReference>
<dbReference type="InterPro" id="IPR005828">
    <property type="entry name" value="MFS_sugar_transport-like"/>
</dbReference>
<evidence type="ECO:0000259" key="9">
    <source>
        <dbReference type="PROSITE" id="PS50850"/>
    </source>
</evidence>
<feature type="transmembrane region" description="Helical" evidence="8">
    <location>
        <begin position="120"/>
        <end position="141"/>
    </location>
</feature>
<protein>
    <submittedName>
        <fullName evidence="10">MFS transporter, sugar porter family</fullName>
    </submittedName>
</protein>
<dbReference type="AlphaFoldDB" id="A0A084EAJ0"/>
<dbReference type="SUPFAM" id="SSF103473">
    <property type="entry name" value="MFS general substrate transporter"/>
    <property type="match status" value="1"/>
</dbReference>
<feature type="transmembrane region" description="Helical" evidence="8">
    <location>
        <begin position="360"/>
        <end position="383"/>
    </location>
</feature>
<keyword evidence="4 8" id="KW-0812">Transmembrane</keyword>
<reference evidence="10 11" key="1">
    <citation type="submission" date="2014-03" db="EMBL/GenBank/DDBJ databases">
        <title>Genome sequence of Sphingobium yanoikuyae B1.</title>
        <authorList>
            <person name="Gan H.M."/>
            <person name="Gan H.Y."/>
            <person name="Savka M.A."/>
        </authorList>
    </citation>
    <scope>NUCLEOTIDE SEQUENCE [LARGE SCALE GENOMIC DNA]</scope>
    <source>
        <strain evidence="10 11">B1</strain>
    </source>
</reference>
<feature type="transmembrane region" description="Helical" evidence="8">
    <location>
        <begin position="153"/>
        <end position="175"/>
    </location>
</feature>